<dbReference type="Pfam" id="PF00248">
    <property type="entry name" value="Aldo_ket_red"/>
    <property type="match status" value="1"/>
</dbReference>
<proteinExistence type="predicted"/>
<comment type="caution">
    <text evidence="3">The sequence shown here is derived from an EMBL/GenBank/DDBJ whole genome shotgun (WGS) entry which is preliminary data.</text>
</comment>
<dbReference type="Proteomes" id="UP000182149">
    <property type="component" value="Unassembled WGS sequence"/>
</dbReference>
<dbReference type="GO" id="GO:0005829">
    <property type="term" value="C:cytosol"/>
    <property type="evidence" value="ECO:0007669"/>
    <property type="project" value="TreeGrafter"/>
</dbReference>
<organism evidence="3 4">
    <name type="scientific">Enterococcus aquimarinus</name>
    <dbReference type="NCBI Taxonomy" id="328396"/>
    <lineage>
        <taxon>Bacteria</taxon>
        <taxon>Bacillati</taxon>
        <taxon>Bacillota</taxon>
        <taxon>Bacilli</taxon>
        <taxon>Lactobacillales</taxon>
        <taxon>Enterococcaceae</taxon>
        <taxon>Enterococcus</taxon>
    </lineage>
</organism>
<dbReference type="PANTHER" id="PTHR43364">
    <property type="entry name" value="NADH-SPECIFIC METHYLGLYOXAL REDUCTASE-RELATED"/>
    <property type="match status" value="1"/>
</dbReference>
<dbReference type="InterPro" id="IPR050523">
    <property type="entry name" value="AKR_Detox_Biosynth"/>
</dbReference>
<dbReference type="SUPFAM" id="SSF51430">
    <property type="entry name" value="NAD(P)-linked oxidoreductase"/>
    <property type="match status" value="1"/>
</dbReference>
<dbReference type="STRING" id="328396.RU93_GL001306"/>
<dbReference type="InterPro" id="IPR036812">
    <property type="entry name" value="NAD(P)_OxRdtase_dom_sf"/>
</dbReference>
<dbReference type="AlphaFoldDB" id="A0A1L8QN87"/>
<evidence type="ECO:0000256" key="1">
    <source>
        <dbReference type="ARBA" id="ARBA00023002"/>
    </source>
</evidence>
<feature type="domain" description="NADP-dependent oxidoreductase" evidence="2">
    <location>
        <begin position="11"/>
        <end position="206"/>
    </location>
</feature>
<accession>A0A1L8QN87</accession>
<keyword evidence="4" id="KW-1185">Reference proteome</keyword>
<keyword evidence="1" id="KW-0560">Oxidoreductase</keyword>
<dbReference type="PANTHER" id="PTHR43364:SF4">
    <property type="entry name" value="NAD(P)-LINKED OXIDOREDUCTASE SUPERFAMILY PROTEIN"/>
    <property type="match status" value="1"/>
</dbReference>
<sequence length="217" mass="25190">MGSSDFLRLDNKKDAWTILDHFILLGGNSFDTARHYKYSELALGSWMEERKNRDQVVIETKCCHHIRDTNKKPRVNKAAIEEDLMNSLEYLKTDYVDLLALHRDDLNQSVEEIMEGLRQQVILGSVHAIGLSNWELPRIKEAMLYASENKLAQISFNSPNLSLASVNQPRWPNSVKANDEMKKWHEETQLPVISWSSQAKGFFLKNLIEMIYQIKRL</sequence>
<protein>
    <submittedName>
        <fullName evidence="3">Oxidoreductase</fullName>
    </submittedName>
</protein>
<evidence type="ECO:0000313" key="4">
    <source>
        <dbReference type="Proteomes" id="UP000182149"/>
    </source>
</evidence>
<dbReference type="Gene3D" id="3.20.20.100">
    <property type="entry name" value="NADP-dependent oxidoreductase domain"/>
    <property type="match status" value="1"/>
</dbReference>
<dbReference type="EMBL" id="JXKD01000024">
    <property type="protein sequence ID" value="OJG08949.1"/>
    <property type="molecule type" value="Genomic_DNA"/>
</dbReference>
<gene>
    <name evidence="3" type="ORF">RU93_GL001306</name>
</gene>
<evidence type="ECO:0000259" key="2">
    <source>
        <dbReference type="Pfam" id="PF00248"/>
    </source>
</evidence>
<dbReference type="GO" id="GO:0016491">
    <property type="term" value="F:oxidoreductase activity"/>
    <property type="evidence" value="ECO:0007669"/>
    <property type="project" value="UniProtKB-KW"/>
</dbReference>
<evidence type="ECO:0000313" key="3">
    <source>
        <dbReference type="EMBL" id="OJG08949.1"/>
    </source>
</evidence>
<reference evidence="3 4" key="1">
    <citation type="submission" date="2014-12" db="EMBL/GenBank/DDBJ databases">
        <title>Draft genome sequences of 29 type strains of Enterococci.</title>
        <authorList>
            <person name="Zhong Z."/>
            <person name="Sun Z."/>
            <person name="Liu W."/>
            <person name="Zhang W."/>
            <person name="Zhang H."/>
        </authorList>
    </citation>
    <scope>NUCLEOTIDE SEQUENCE [LARGE SCALE GENOMIC DNA]</scope>
    <source>
        <strain evidence="3 4">DSM 17690</strain>
    </source>
</reference>
<dbReference type="InterPro" id="IPR023210">
    <property type="entry name" value="NADP_OxRdtase_dom"/>
</dbReference>
<name>A0A1L8QN87_9ENTE</name>